<reference evidence="1 2" key="1">
    <citation type="journal article" date="2024" name="G3 (Bethesda)">
        <title>Genome assembly of Hibiscus sabdariffa L. provides insights into metabolisms of medicinal natural products.</title>
        <authorList>
            <person name="Kim T."/>
        </authorList>
    </citation>
    <scope>NUCLEOTIDE SEQUENCE [LARGE SCALE GENOMIC DNA]</scope>
    <source>
        <strain evidence="1">TK-2024</strain>
        <tissue evidence="1">Old leaves</tissue>
    </source>
</reference>
<evidence type="ECO:0000313" key="2">
    <source>
        <dbReference type="Proteomes" id="UP001472677"/>
    </source>
</evidence>
<dbReference type="EMBL" id="JBBPBM010000052">
    <property type="protein sequence ID" value="KAK8518709.1"/>
    <property type="molecule type" value="Genomic_DNA"/>
</dbReference>
<sequence>MSHNDYAADMEREENRFIGEEELLGSRIEVHSIESASTRNSKSEDQINDLEQDFTLENSKLKTGPSGTDTVGIGLSEAMVNGGPDVVNPGHNRAMEDVGFMGFKNNELINEEADIEMVEEPHLFGPSGINTTWADRVDSLNNPLGNIERVKGVDGVLIPGEKEQSKGQGGCGHFDGLVLIVSIVVGRAR</sequence>
<protein>
    <submittedName>
        <fullName evidence="1">Uncharacterized protein</fullName>
    </submittedName>
</protein>
<name>A0ABR2CGS7_9ROSI</name>
<keyword evidence="2" id="KW-1185">Reference proteome</keyword>
<organism evidence="1 2">
    <name type="scientific">Hibiscus sabdariffa</name>
    <name type="common">roselle</name>
    <dbReference type="NCBI Taxonomy" id="183260"/>
    <lineage>
        <taxon>Eukaryota</taxon>
        <taxon>Viridiplantae</taxon>
        <taxon>Streptophyta</taxon>
        <taxon>Embryophyta</taxon>
        <taxon>Tracheophyta</taxon>
        <taxon>Spermatophyta</taxon>
        <taxon>Magnoliopsida</taxon>
        <taxon>eudicotyledons</taxon>
        <taxon>Gunneridae</taxon>
        <taxon>Pentapetalae</taxon>
        <taxon>rosids</taxon>
        <taxon>malvids</taxon>
        <taxon>Malvales</taxon>
        <taxon>Malvaceae</taxon>
        <taxon>Malvoideae</taxon>
        <taxon>Hibiscus</taxon>
    </lineage>
</organism>
<gene>
    <name evidence="1" type="ORF">V6N12_011955</name>
</gene>
<accession>A0ABR2CGS7</accession>
<proteinExistence type="predicted"/>
<comment type="caution">
    <text evidence="1">The sequence shown here is derived from an EMBL/GenBank/DDBJ whole genome shotgun (WGS) entry which is preliminary data.</text>
</comment>
<evidence type="ECO:0000313" key="1">
    <source>
        <dbReference type="EMBL" id="KAK8518709.1"/>
    </source>
</evidence>
<dbReference type="Proteomes" id="UP001472677">
    <property type="component" value="Unassembled WGS sequence"/>
</dbReference>